<protein>
    <recommendedName>
        <fullName evidence="1">DUF4440 domain-containing protein</fullName>
    </recommendedName>
</protein>
<evidence type="ECO:0000259" key="1">
    <source>
        <dbReference type="Pfam" id="PF14534"/>
    </source>
</evidence>
<dbReference type="InterPro" id="IPR027843">
    <property type="entry name" value="DUF4440"/>
</dbReference>
<dbReference type="Pfam" id="PF14534">
    <property type="entry name" value="DUF4440"/>
    <property type="match status" value="1"/>
</dbReference>
<name>A0A368VE75_9ACTN</name>
<proteinExistence type="predicted"/>
<reference evidence="2 3" key="1">
    <citation type="submission" date="2018-07" db="EMBL/GenBank/DDBJ databases">
        <title>Genomic Encyclopedia of Type Strains, Phase III (KMG-III): the genomes of soil and plant-associated and newly described type strains.</title>
        <authorList>
            <person name="Whitman W."/>
        </authorList>
    </citation>
    <scope>NUCLEOTIDE SEQUENCE [LARGE SCALE GENOMIC DNA]</scope>
    <source>
        <strain evidence="2 3">CECT 8575</strain>
    </source>
</reference>
<sequence length="118" mass="13360">MDQDLETVVANERRLLEPETRCDDAAVRAHLHSDFGEFGASGTVWDRQSIVQATSTTAEYIDAEDFRPVRLGPDAILLTYTARRRNEASLRTSVWVREGDAWLLLHHQGTPVPDSRVR</sequence>
<keyword evidence="3" id="KW-1185">Reference proteome</keyword>
<accession>A0A368VE75</accession>
<dbReference type="Proteomes" id="UP000253495">
    <property type="component" value="Unassembled WGS sequence"/>
</dbReference>
<dbReference type="InterPro" id="IPR032710">
    <property type="entry name" value="NTF2-like_dom_sf"/>
</dbReference>
<dbReference type="Gene3D" id="3.10.450.50">
    <property type="match status" value="1"/>
</dbReference>
<dbReference type="RefSeq" id="WP_114455034.1">
    <property type="nucleotide sequence ID" value="NZ_QPJC01000021.1"/>
</dbReference>
<comment type="caution">
    <text evidence="2">The sequence shown here is derived from an EMBL/GenBank/DDBJ whole genome shotgun (WGS) entry which is preliminary data.</text>
</comment>
<gene>
    <name evidence="2" type="ORF">DFQ14_12138</name>
</gene>
<dbReference type="SUPFAM" id="SSF54427">
    <property type="entry name" value="NTF2-like"/>
    <property type="match status" value="1"/>
</dbReference>
<evidence type="ECO:0000313" key="3">
    <source>
        <dbReference type="Proteomes" id="UP000253495"/>
    </source>
</evidence>
<dbReference type="OrthoDB" id="7845843at2"/>
<feature type="domain" description="DUF4440" evidence="1">
    <location>
        <begin position="9"/>
        <end position="104"/>
    </location>
</feature>
<evidence type="ECO:0000313" key="2">
    <source>
        <dbReference type="EMBL" id="RCW38535.1"/>
    </source>
</evidence>
<dbReference type="AlphaFoldDB" id="A0A368VE75"/>
<dbReference type="EMBL" id="QPJC01000021">
    <property type="protein sequence ID" value="RCW38535.1"/>
    <property type="molecule type" value="Genomic_DNA"/>
</dbReference>
<organism evidence="2 3">
    <name type="scientific">Halopolyspora algeriensis</name>
    <dbReference type="NCBI Taxonomy" id="1500506"/>
    <lineage>
        <taxon>Bacteria</taxon>
        <taxon>Bacillati</taxon>
        <taxon>Actinomycetota</taxon>
        <taxon>Actinomycetes</taxon>
        <taxon>Actinomycetes incertae sedis</taxon>
        <taxon>Halopolyspora</taxon>
    </lineage>
</organism>